<dbReference type="SUPFAM" id="SSF49313">
    <property type="entry name" value="Cadherin-like"/>
    <property type="match status" value="1"/>
</dbReference>
<comment type="caution">
    <text evidence="1">The sequence shown here is derived from an EMBL/GenBank/DDBJ whole genome shotgun (WGS) entry which is preliminary data.</text>
</comment>
<protein>
    <recommendedName>
        <fullName evidence="3">Cadherin domain-containing protein</fullName>
    </recommendedName>
</protein>
<accession>A0A8S3ER89</accession>
<sequence>HIDHTHYFHVNFQSGELILIRPVEELMNGTTKIELNINTTHDWIHMTTIKVMVHIIDDRHPLISFSQADYYTTVSRTIPIGSRITELTIENLLDNCTYHIHSAERIKSKNLFRIDPNSGSITNIQPLGKSMSQKHLLTIIHRCESLSQIAYARLHINIVDEETPKNQTDYSYRFSQDNYLVIFETSLIKNQKKYLIDLELISNDHDEQRIKPDAQIIEGDPLGLFSIDSSNQSILLLDESRSRSYTYPIELVIIDVSQIKPIFCIVTIFISNIGLQF</sequence>
<evidence type="ECO:0000313" key="1">
    <source>
        <dbReference type="EMBL" id="CAF5077607.1"/>
    </source>
</evidence>
<dbReference type="EMBL" id="CAJOBH010232710">
    <property type="protein sequence ID" value="CAF5077607.1"/>
    <property type="molecule type" value="Genomic_DNA"/>
</dbReference>
<dbReference type="CDD" id="cd11304">
    <property type="entry name" value="Cadherin_repeat"/>
    <property type="match status" value="1"/>
</dbReference>
<dbReference type="InterPro" id="IPR015919">
    <property type="entry name" value="Cadherin-like_sf"/>
</dbReference>
<name>A0A8S3ER89_9BILA</name>
<dbReference type="Gene3D" id="2.60.40.60">
    <property type="entry name" value="Cadherins"/>
    <property type="match status" value="1"/>
</dbReference>
<proteinExistence type="predicted"/>
<dbReference type="GO" id="GO:0016020">
    <property type="term" value="C:membrane"/>
    <property type="evidence" value="ECO:0007669"/>
    <property type="project" value="InterPro"/>
</dbReference>
<dbReference type="AlphaFoldDB" id="A0A8S3ER89"/>
<evidence type="ECO:0000313" key="2">
    <source>
        <dbReference type="Proteomes" id="UP000681967"/>
    </source>
</evidence>
<dbReference type="GO" id="GO:0005509">
    <property type="term" value="F:calcium ion binding"/>
    <property type="evidence" value="ECO:0007669"/>
    <property type="project" value="InterPro"/>
</dbReference>
<organism evidence="1 2">
    <name type="scientific">Rotaria magnacalcarata</name>
    <dbReference type="NCBI Taxonomy" id="392030"/>
    <lineage>
        <taxon>Eukaryota</taxon>
        <taxon>Metazoa</taxon>
        <taxon>Spiralia</taxon>
        <taxon>Gnathifera</taxon>
        <taxon>Rotifera</taxon>
        <taxon>Eurotatoria</taxon>
        <taxon>Bdelloidea</taxon>
        <taxon>Philodinida</taxon>
        <taxon>Philodinidae</taxon>
        <taxon>Rotaria</taxon>
    </lineage>
</organism>
<feature type="non-terminal residue" evidence="1">
    <location>
        <position position="1"/>
    </location>
</feature>
<evidence type="ECO:0008006" key="3">
    <source>
        <dbReference type="Google" id="ProtNLM"/>
    </source>
</evidence>
<dbReference type="Proteomes" id="UP000681967">
    <property type="component" value="Unassembled WGS sequence"/>
</dbReference>
<feature type="non-terminal residue" evidence="1">
    <location>
        <position position="277"/>
    </location>
</feature>
<reference evidence="1" key="1">
    <citation type="submission" date="2021-02" db="EMBL/GenBank/DDBJ databases">
        <authorList>
            <person name="Nowell W R."/>
        </authorList>
    </citation>
    <scope>NUCLEOTIDE SEQUENCE</scope>
</reference>
<gene>
    <name evidence="1" type="ORF">BYL167_LOCUS61492</name>
</gene>